<evidence type="ECO:0000313" key="1">
    <source>
        <dbReference type="EMBL" id="PHP28808.1"/>
    </source>
</evidence>
<proteinExistence type="predicted"/>
<dbReference type="OrthoDB" id="7849247at2"/>
<accession>A0A2G1MJ85</accession>
<dbReference type="AlphaFoldDB" id="A0A2G1MJ85"/>
<gene>
    <name evidence="1" type="ORF">CJ301_03670</name>
</gene>
<dbReference type="Proteomes" id="UP000221860">
    <property type="component" value="Unassembled WGS sequence"/>
</dbReference>
<reference evidence="1 2" key="1">
    <citation type="submission" date="2017-08" db="EMBL/GenBank/DDBJ databases">
        <title>Draft Genome Sequence of Loktanella cinnabarina Strain XM1, Isolated from Coastal Surface Water.</title>
        <authorList>
            <person name="Ma R."/>
            <person name="Wang J."/>
            <person name="Wang Q."/>
            <person name="Ma Z."/>
            <person name="Li J."/>
            <person name="Chen L."/>
        </authorList>
    </citation>
    <scope>NUCLEOTIDE SEQUENCE [LARGE SCALE GENOMIC DNA]</scope>
    <source>
        <strain evidence="1 2">XM1</strain>
    </source>
</reference>
<organism evidence="1 2">
    <name type="scientific">Limimaricola cinnabarinus</name>
    <dbReference type="NCBI Taxonomy" id="1125964"/>
    <lineage>
        <taxon>Bacteria</taxon>
        <taxon>Pseudomonadati</taxon>
        <taxon>Pseudomonadota</taxon>
        <taxon>Alphaproteobacteria</taxon>
        <taxon>Rhodobacterales</taxon>
        <taxon>Paracoccaceae</taxon>
        <taxon>Limimaricola</taxon>
    </lineage>
</organism>
<evidence type="ECO:0000313" key="2">
    <source>
        <dbReference type="Proteomes" id="UP000221860"/>
    </source>
</evidence>
<dbReference type="EMBL" id="NQWH01000004">
    <property type="protein sequence ID" value="PHP28808.1"/>
    <property type="molecule type" value="Genomic_DNA"/>
</dbReference>
<protein>
    <submittedName>
        <fullName evidence="1">Uncharacterized protein</fullName>
    </submittedName>
</protein>
<name>A0A2G1MJ85_9RHOB</name>
<comment type="caution">
    <text evidence="1">The sequence shown here is derived from an EMBL/GenBank/DDBJ whole genome shotgun (WGS) entry which is preliminary data.</text>
</comment>
<sequence>MTDLSGYYFRVKETGGTMYRIGDETRHRRVDLEQVAVINTRNGDIRGPGNRPLAPEDQAAAESWLAQRREILAARQIDDIHRAIDHMNLTAQWVQSQASPEDLEAVTEPLLLAMHDLRTILVRKKADRVEAAREAAAQG</sequence>
<dbReference type="RefSeq" id="WP_099274419.1">
    <property type="nucleotide sequence ID" value="NZ_KZ304952.1"/>
</dbReference>
<keyword evidence="2" id="KW-1185">Reference proteome</keyword>